<evidence type="ECO:0000313" key="3">
    <source>
        <dbReference type="Proteomes" id="UP000198211"/>
    </source>
</evidence>
<proteinExistence type="predicted"/>
<dbReference type="InterPro" id="IPR041588">
    <property type="entry name" value="Integrase_H2C2"/>
</dbReference>
<dbReference type="AlphaFoldDB" id="A0A225UJP4"/>
<feature type="domain" description="Integrase zinc-binding" evidence="1">
    <location>
        <begin position="46"/>
        <end position="89"/>
    </location>
</feature>
<dbReference type="Gene3D" id="1.10.340.70">
    <property type="match status" value="1"/>
</dbReference>
<dbReference type="Pfam" id="PF17921">
    <property type="entry name" value="Integrase_H2C2"/>
    <property type="match status" value="1"/>
</dbReference>
<organism evidence="2 3">
    <name type="scientific">Phytophthora megakarya</name>
    <dbReference type="NCBI Taxonomy" id="4795"/>
    <lineage>
        <taxon>Eukaryota</taxon>
        <taxon>Sar</taxon>
        <taxon>Stramenopiles</taxon>
        <taxon>Oomycota</taxon>
        <taxon>Peronosporomycetes</taxon>
        <taxon>Peronosporales</taxon>
        <taxon>Peronosporaceae</taxon>
        <taxon>Phytophthora</taxon>
    </lineage>
</organism>
<protein>
    <recommendedName>
        <fullName evidence="1">Integrase zinc-binding domain-containing protein</fullName>
    </recommendedName>
</protein>
<accession>A0A225UJP4</accession>
<sequence>MAEQMYLTREKELLAALHAMRYFVEDTVLYYQPTPDSPRRICVPDDSDLRNAIFYEPHNSATSGHPGYLKLLLALQSKFDWHRMDRSARR</sequence>
<reference evidence="3" key="1">
    <citation type="submission" date="2017-03" db="EMBL/GenBank/DDBJ databases">
        <title>Phytopthora megakarya and P. palmivora, two closely related causual agents of cacao black pod achieved similar genome size and gene model numbers by different mechanisms.</title>
        <authorList>
            <person name="Ali S."/>
            <person name="Shao J."/>
            <person name="Larry D.J."/>
            <person name="Kronmiller B."/>
            <person name="Shen D."/>
            <person name="Strem M.D."/>
            <person name="Melnick R.L."/>
            <person name="Guiltinan M.J."/>
            <person name="Tyler B.M."/>
            <person name="Meinhardt L.W."/>
            <person name="Bailey B.A."/>
        </authorList>
    </citation>
    <scope>NUCLEOTIDE SEQUENCE [LARGE SCALE GENOMIC DNA]</scope>
    <source>
        <strain evidence="3">zdho120</strain>
    </source>
</reference>
<keyword evidence="3" id="KW-1185">Reference proteome</keyword>
<dbReference type="EMBL" id="NBNE01016620">
    <property type="protein sequence ID" value="OWY93151.1"/>
    <property type="molecule type" value="Genomic_DNA"/>
</dbReference>
<dbReference type="Proteomes" id="UP000198211">
    <property type="component" value="Unassembled WGS sequence"/>
</dbReference>
<dbReference type="OrthoDB" id="1736806at2759"/>
<gene>
    <name evidence="2" type="ORF">PHMEG_00037559</name>
</gene>
<evidence type="ECO:0000259" key="1">
    <source>
        <dbReference type="Pfam" id="PF17921"/>
    </source>
</evidence>
<comment type="caution">
    <text evidence="2">The sequence shown here is derived from an EMBL/GenBank/DDBJ whole genome shotgun (WGS) entry which is preliminary data.</text>
</comment>
<evidence type="ECO:0000313" key="2">
    <source>
        <dbReference type="EMBL" id="OWY93151.1"/>
    </source>
</evidence>
<name>A0A225UJP4_9STRA</name>